<organism evidence="1 2">
    <name type="scientific">Arthrobacter phage Bolt007</name>
    <dbReference type="NCBI Taxonomy" id="3017297"/>
    <lineage>
        <taxon>Viruses</taxon>
        <taxon>Duplodnaviria</taxon>
        <taxon>Heunggongvirae</taxon>
        <taxon>Uroviricota</taxon>
        <taxon>Caudoviricetes</taxon>
        <taxon>Berryhillviridae</taxon>
        <taxon>Lilmacvirus</taxon>
        <taxon>Lilmacvirus bolt007</taxon>
    </lineage>
</organism>
<sequence>MNAYEILESDQSADVVAEIRRMDKSGEGVWQFNGHTGDQAFVVVDGGETLVVIVAEGAYSEISDLLADRIGA</sequence>
<accession>A0AA49E5I2</accession>
<evidence type="ECO:0000313" key="1">
    <source>
        <dbReference type="EMBL" id="WBF79043.1"/>
    </source>
</evidence>
<keyword evidence="2" id="KW-1185">Reference proteome</keyword>
<gene>
    <name evidence="1" type="primary">75</name>
    <name evidence="1" type="ORF">SEA_BOLT007_75</name>
</gene>
<dbReference type="EMBL" id="OP985600">
    <property type="protein sequence ID" value="WBF79043.1"/>
    <property type="molecule type" value="Genomic_DNA"/>
</dbReference>
<evidence type="ECO:0000313" key="2">
    <source>
        <dbReference type="Proteomes" id="UP001212175"/>
    </source>
</evidence>
<name>A0AA49E5I2_9CAUD</name>
<reference evidence="1 2" key="1">
    <citation type="submission" date="2022-12" db="EMBL/GenBank/DDBJ databases">
        <authorList>
            <person name="Batteikh M."/>
            <person name="Krug K."/>
            <person name="Kamarzar M."/>
            <person name="Huq N."/>
            <person name="Esparza P.D."/>
            <person name="Ma Y."/>
            <person name="Wang J.Y."/>
            <person name="Fleming H.S."/>
            <person name="Wright N.E."/>
            <person name="Melkote A."/>
            <person name="Senthilvelan J."/>
            <person name="Rajiv S."/>
            <person name="Paek B.H."/>
            <person name="Gonzalez C."/>
            <person name="Abuwarda M."/>
            <person name="Niazmandi K."/>
            <person name="Whang A."/>
            <person name="Magaling J.T.M."/>
            <person name="Seeman S."/>
            <person name="Chai A.E."/>
            <person name="Zorawik M."/>
            <person name="Kasemsunt F."/>
            <person name="Garza D.R."/>
            <person name="Ngo R.T."/>
            <person name="Reddi K."/>
            <person name="Freise A.C."/>
            <person name="Garcia-Vedrenne A.E."/>
            <person name="Garlena R.A."/>
            <person name="Russell D.A."/>
            <person name="Jacobs-Sera D."/>
            <person name="Hatfull G.F."/>
        </authorList>
    </citation>
    <scope>NUCLEOTIDE SEQUENCE [LARGE SCALE GENOMIC DNA]</scope>
</reference>
<dbReference type="Proteomes" id="UP001212175">
    <property type="component" value="Segment"/>
</dbReference>
<proteinExistence type="predicted"/>
<protein>
    <submittedName>
        <fullName evidence="1">Uncharacterized protein</fullName>
    </submittedName>
</protein>